<keyword evidence="8" id="KW-1185">Reference proteome</keyword>
<evidence type="ECO:0000313" key="8">
    <source>
        <dbReference type="Proteomes" id="UP001501011"/>
    </source>
</evidence>
<evidence type="ECO:0000256" key="3">
    <source>
        <dbReference type="ARBA" id="ARBA00023139"/>
    </source>
</evidence>
<dbReference type="EMBL" id="BAABFV010000002">
    <property type="protein sequence ID" value="GAA4363646.1"/>
    <property type="molecule type" value="Genomic_DNA"/>
</dbReference>
<proteinExistence type="predicted"/>
<dbReference type="SUPFAM" id="SSF141488">
    <property type="entry name" value="YdhA-like"/>
    <property type="match status" value="1"/>
</dbReference>
<comment type="caution">
    <text evidence="7">The sequence shown here is derived from an EMBL/GenBank/DDBJ whole genome shotgun (WGS) entry which is preliminary data.</text>
</comment>
<protein>
    <recommendedName>
        <fullName evidence="9">C-type lysozyme inhibitor domain-containing protein</fullName>
    </recommendedName>
</protein>
<dbReference type="InterPro" id="IPR018660">
    <property type="entry name" value="MliC"/>
</dbReference>
<evidence type="ECO:0000259" key="6">
    <source>
        <dbReference type="Pfam" id="PF09864"/>
    </source>
</evidence>
<dbReference type="Proteomes" id="UP001501011">
    <property type="component" value="Unassembled WGS sequence"/>
</dbReference>
<dbReference type="InterPro" id="IPR052755">
    <property type="entry name" value="Lysozyme_Inhibitor_LprI"/>
</dbReference>
<dbReference type="RefSeq" id="WP_345292986.1">
    <property type="nucleotide sequence ID" value="NZ_BAABFV010000002.1"/>
</dbReference>
<sequence>MHQITQLLGIIVLTVTLIACDSSTENLTHGSKDKTHDATRYLIDSTPETPGKTLKPSFDCAKVESGSIEATICDQPQLAKLDNQLATVYQQALDNAGETSKTLKAIQRGWIKGRNDCWKSSDIVSCIENSYQYRIAELQAKYRLVTFKGPIRFVCDQNPKNEFFITFFETEPPTLIAERGDQTSLMYNVSSASGAKYQGQNETFWEHQGEALIVWGYQAPELKCRQEAH</sequence>
<dbReference type="PANTHER" id="PTHR37549:SF1">
    <property type="entry name" value="LIPOPROTEIN LPRI"/>
    <property type="match status" value="1"/>
</dbReference>
<dbReference type="InterPro" id="IPR036328">
    <property type="entry name" value="MliC_sf"/>
</dbReference>
<keyword evidence="1" id="KW-0732">Signal</keyword>
<evidence type="ECO:0000259" key="5">
    <source>
        <dbReference type="Pfam" id="PF07007"/>
    </source>
</evidence>
<dbReference type="Gene3D" id="1.20.1270.180">
    <property type="match status" value="1"/>
</dbReference>
<evidence type="ECO:0000256" key="1">
    <source>
        <dbReference type="ARBA" id="ARBA00022729"/>
    </source>
</evidence>
<evidence type="ECO:0000256" key="2">
    <source>
        <dbReference type="ARBA" id="ARBA00023136"/>
    </source>
</evidence>
<keyword evidence="2" id="KW-0472">Membrane</keyword>
<keyword evidence="4" id="KW-0449">Lipoprotein</keyword>
<feature type="domain" description="Lysozyme inhibitor LprI-like N-terminal" evidence="5">
    <location>
        <begin position="60"/>
        <end position="138"/>
    </location>
</feature>
<feature type="domain" description="C-type lysozyme inhibitor" evidence="6">
    <location>
        <begin position="153"/>
        <end position="221"/>
    </location>
</feature>
<reference evidence="8" key="1">
    <citation type="journal article" date="2019" name="Int. J. Syst. Evol. Microbiol.">
        <title>The Global Catalogue of Microorganisms (GCM) 10K type strain sequencing project: providing services to taxonomists for standard genome sequencing and annotation.</title>
        <authorList>
            <consortium name="The Broad Institute Genomics Platform"/>
            <consortium name="The Broad Institute Genome Sequencing Center for Infectious Disease"/>
            <person name="Wu L."/>
            <person name="Ma J."/>
        </authorList>
    </citation>
    <scope>NUCLEOTIDE SEQUENCE [LARGE SCALE GENOMIC DNA]</scope>
    <source>
        <strain evidence="8">JCM 17728</strain>
    </source>
</reference>
<dbReference type="Gene3D" id="2.40.128.200">
    <property type="match status" value="1"/>
</dbReference>
<evidence type="ECO:0000256" key="4">
    <source>
        <dbReference type="ARBA" id="ARBA00023288"/>
    </source>
</evidence>
<evidence type="ECO:0008006" key="9">
    <source>
        <dbReference type="Google" id="ProtNLM"/>
    </source>
</evidence>
<keyword evidence="3" id="KW-0564">Palmitate</keyword>
<gene>
    <name evidence="7" type="ORF">GCM10023151_19010</name>
</gene>
<dbReference type="Pfam" id="PF07007">
    <property type="entry name" value="LprI"/>
    <property type="match status" value="1"/>
</dbReference>
<dbReference type="PANTHER" id="PTHR37549">
    <property type="entry name" value="LIPOPROTEIN LPRI"/>
    <property type="match status" value="1"/>
</dbReference>
<name>A0ABP8INE0_9GAMM</name>
<accession>A0ABP8INE0</accession>
<evidence type="ECO:0000313" key="7">
    <source>
        <dbReference type="EMBL" id="GAA4363646.1"/>
    </source>
</evidence>
<dbReference type="InterPro" id="IPR009739">
    <property type="entry name" value="LprI-like_N"/>
</dbReference>
<dbReference type="Pfam" id="PF09864">
    <property type="entry name" value="MliC"/>
    <property type="match status" value="1"/>
</dbReference>
<organism evidence="7 8">
    <name type="scientific">Kangiella marina</name>
    <dbReference type="NCBI Taxonomy" id="1079178"/>
    <lineage>
        <taxon>Bacteria</taxon>
        <taxon>Pseudomonadati</taxon>
        <taxon>Pseudomonadota</taxon>
        <taxon>Gammaproteobacteria</taxon>
        <taxon>Kangiellales</taxon>
        <taxon>Kangiellaceae</taxon>
        <taxon>Kangiella</taxon>
    </lineage>
</organism>